<dbReference type="KEGG" id="aez:C3E78_01845"/>
<dbReference type="RefSeq" id="WP_108576709.1">
    <property type="nucleotide sequence ID" value="NZ_CP026952.1"/>
</dbReference>
<reference evidence="2" key="1">
    <citation type="submission" date="2018-01" db="EMBL/GenBank/DDBJ databases">
        <authorList>
            <person name="Li J."/>
        </authorList>
    </citation>
    <scope>NUCLEOTIDE SEQUENCE [LARGE SCALE GENOMIC DNA]</scope>
    <source>
        <strain evidence="2">592</strain>
    </source>
</reference>
<evidence type="ECO:0000313" key="1">
    <source>
        <dbReference type="EMBL" id="AWB91063.1"/>
    </source>
</evidence>
<accession>A0A2S0WIA9</accession>
<organism evidence="1 2">
    <name type="scientific">Aeromicrobium chenweiae</name>
    <dbReference type="NCBI Taxonomy" id="2079793"/>
    <lineage>
        <taxon>Bacteria</taxon>
        <taxon>Bacillati</taxon>
        <taxon>Actinomycetota</taxon>
        <taxon>Actinomycetes</taxon>
        <taxon>Propionibacteriales</taxon>
        <taxon>Nocardioidaceae</taxon>
        <taxon>Aeromicrobium</taxon>
    </lineage>
</organism>
<proteinExistence type="predicted"/>
<sequence>MVGPSGSNRHLLGRSVVAGAPGVVWELMCRHDERNTPLSTLTRLLAEVGGRPDAGGADVVTRVRDVIGSSTSGRPTLLLGAPDFADLESLDALTDLAVSQDLRIVTAMTPETVATIPRLAALAERVDLGPLDRSTVARLLRARLLAEPHDVLVDFAHQRSRGAYGTLCQIGDLLEASDALVRAEGVVMIDPERIEDARLALPGRRRPASADWIGATPGIATLLDLVSLVGEVELAEASACLAEDDIAYAVRHGVLCLRDGVLTMSDPLEKEAVAAALSVARATELWQAYAHVLPASIRRPESLVRSVRWCRWAGQEVGHELVRAAARAANDRGLYRRTIEMTDPGSTSATAIQVQQERAHALTQVGDLTALAGLLASVDPAEVPEDELATFMRWSTRLVPADQRDAHRDRAIGPGHDVETRARRAVVVEIADLSVQAFTESRPAMIRRARSLTLNGTLSPINQAMAHSAASSLLRHAGRCAEAVHSGRAAVSLLESPEVDASSALLAPVREVLFIALVSAAELDEAQALLERYRELAVPYGADGRIGTLMSGMLALTHGRTDVALANAQLFLLSTATSDPLGYRGWLQALAAQTLALLGRQDEARAMLDSSEAWPVHQRRQSDLERRQAQAVAHDALADPERALEILDGIAAEAQEHGLLAAELDALGLAVLVDGPQRVRRLLAATDGLPGPAGETATWQQFARAVAAYDFGAMTALAEHLASTGREFLAGRIAQFTIDAGRRATDLSPAVRARLEQLVAGSTTPGL</sequence>
<dbReference type="EMBL" id="CP026952">
    <property type="protein sequence ID" value="AWB91063.1"/>
    <property type="molecule type" value="Genomic_DNA"/>
</dbReference>
<dbReference type="AlphaFoldDB" id="A0A2S0WIA9"/>
<evidence type="ECO:0000313" key="2">
    <source>
        <dbReference type="Proteomes" id="UP000244384"/>
    </source>
</evidence>
<name>A0A2S0WIA9_9ACTN</name>
<keyword evidence="2" id="KW-1185">Reference proteome</keyword>
<accession>A0A5F2EQQ8</accession>
<gene>
    <name evidence="1" type="ORF">C3E78_01845</name>
</gene>
<dbReference type="Proteomes" id="UP000244384">
    <property type="component" value="Chromosome"/>
</dbReference>
<protein>
    <submittedName>
        <fullName evidence="1">Uncharacterized protein</fullName>
    </submittedName>
</protein>